<dbReference type="Proteomes" id="UP001065265">
    <property type="component" value="Chromosome"/>
</dbReference>
<sequence>MDARLPAYLEVQGMIRSVESAGGFATVVHKGERDAGTILILTSERGGNARFWERMPQLDGSRKFTCVREQHSENPQEFSEYLDRRGRQDPDSWLVELEIANPERFIAGGVN</sequence>
<keyword evidence="2" id="KW-1185">Reference proteome</keyword>
<dbReference type="Gene3D" id="3.40.1530.20">
    <property type="entry name" value="Protein of unknown function (DUF1491)"/>
    <property type="match status" value="1"/>
</dbReference>
<organism evidence="1 2">
    <name type="scientific">Qipengyuania spongiae</name>
    <dbReference type="NCBI Taxonomy" id="2909673"/>
    <lineage>
        <taxon>Bacteria</taxon>
        <taxon>Pseudomonadati</taxon>
        <taxon>Pseudomonadota</taxon>
        <taxon>Alphaproteobacteria</taxon>
        <taxon>Sphingomonadales</taxon>
        <taxon>Erythrobacteraceae</taxon>
        <taxon>Qipengyuania</taxon>
    </lineage>
</organism>
<dbReference type="RefSeq" id="WP_265559872.1">
    <property type="nucleotide sequence ID" value="NZ_CP092471.1"/>
</dbReference>
<reference evidence="1" key="1">
    <citation type="submission" date="2022-02" db="EMBL/GenBank/DDBJ databases">
        <title>Qipengyuania spongiae sp. nov., isolated from marine sponge.</title>
        <authorList>
            <person name="Li Z."/>
            <person name="Zhang M."/>
        </authorList>
    </citation>
    <scope>NUCLEOTIDE SEQUENCE</scope>
    <source>
        <strain evidence="1">PHS-Z21</strain>
    </source>
</reference>
<proteinExistence type="predicted"/>
<protein>
    <submittedName>
        <fullName evidence="1">DUF1491 family protein</fullName>
    </submittedName>
</protein>
<accession>A0ABY5T3W5</accession>
<evidence type="ECO:0000313" key="2">
    <source>
        <dbReference type="Proteomes" id="UP001065265"/>
    </source>
</evidence>
<dbReference type="Pfam" id="PF07372">
    <property type="entry name" value="DUF1491"/>
    <property type="match status" value="1"/>
</dbReference>
<gene>
    <name evidence="1" type="ORF">L1F33_03285</name>
</gene>
<evidence type="ECO:0000313" key="1">
    <source>
        <dbReference type="EMBL" id="UVI39996.1"/>
    </source>
</evidence>
<name>A0ABY5T3W5_9SPHN</name>
<dbReference type="InterPro" id="IPR009964">
    <property type="entry name" value="DUF1491"/>
</dbReference>
<dbReference type="EMBL" id="CP092471">
    <property type="protein sequence ID" value="UVI39996.1"/>
    <property type="molecule type" value="Genomic_DNA"/>
</dbReference>